<comment type="caution">
    <text evidence="3">The sequence shown here is derived from an EMBL/GenBank/DDBJ whole genome shotgun (WGS) entry which is preliminary data.</text>
</comment>
<dbReference type="AlphaFoldDB" id="A0A397Q4A7"/>
<evidence type="ECO:0000256" key="1">
    <source>
        <dbReference type="SAM" id="MobiDB-lite"/>
    </source>
</evidence>
<accession>A0A397Q4A7</accession>
<evidence type="ECO:0000313" key="4">
    <source>
        <dbReference type="Proteomes" id="UP000266273"/>
    </source>
</evidence>
<dbReference type="RefSeq" id="WP_147361493.1">
    <property type="nucleotide sequence ID" value="NZ_QXDF01000001.1"/>
</dbReference>
<evidence type="ECO:0000313" key="3">
    <source>
        <dbReference type="EMBL" id="RIA55763.1"/>
    </source>
</evidence>
<feature type="signal peptide" evidence="2">
    <location>
        <begin position="1"/>
        <end position="24"/>
    </location>
</feature>
<dbReference type="Proteomes" id="UP000266273">
    <property type="component" value="Unassembled WGS sequence"/>
</dbReference>
<protein>
    <submittedName>
        <fullName evidence="3">Uncharacterized protein</fullName>
    </submittedName>
</protein>
<feature type="region of interest" description="Disordered" evidence="1">
    <location>
        <begin position="92"/>
        <end position="114"/>
    </location>
</feature>
<gene>
    <name evidence="3" type="ORF">BXY53_0839</name>
</gene>
<organism evidence="3 4">
    <name type="scientific">Dichotomicrobium thermohalophilum</name>
    <dbReference type="NCBI Taxonomy" id="933063"/>
    <lineage>
        <taxon>Bacteria</taxon>
        <taxon>Pseudomonadati</taxon>
        <taxon>Pseudomonadota</taxon>
        <taxon>Alphaproteobacteria</taxon>
        <taxon>Hyphomicrobiales</taxon>
        <taxon>Hyphomicrobiaceae</taxon>
        <taxon>Dichotomicrobium</taxon>
    </lineage>
</organism>
<feature type="chain" id="PRO_5017414582" evidence="2">
    <location>
        <begin position="25"/>
        <end position="463"/>
    </location>
</feature>
<sequence>MRNAKLMTGVALAALIVGAPAAFAQDNVTVGEINQNVSNDQFVSQPSEGEVDVNNLNGTSTSASSSVTGASAAVAGSFVNNVTNLTFDGDITQRSSNTRVDPDNFGEGKVGSEPANGVVLNEADASVGNLNGTASSASVSATSSINAVSVSFVNGGGSVAGDADITQRASADSFNASGTKNNASINGADIDITGVAASVSDSALGAGSVVTVTGIGKNTSTSLGNVVFGDIDQRSTVDNQRVTNKSNSMDLGTVSGTAASASVSSTGAQNAISVTRIGGTKNTSTVTDIDNVKQVASQEGRDTKVQIGTITGDNVSGTGASVSASATGAINVLSVTGVNAGNDTTISLATDGDDSITQNASNGVNRNTPTETFNETSINVGNVSGKGASASTSATGAASVVSVSKINGGATTATTGNISQTASSSGVVTNTSSVTAGNLTATGTSASISATGASAAVSVSTIQ</sequence>
<dbReference type="EMBL" id="QXDF01000001">
    <property type="protein sequence ID" value="RIA55763.1"/>
    <property type="molecule type" value="Genomic_DNA"/>
</dbReference>
<proteinExistence type="predicted"/>
<reference evidence="3 4" key="1">
    <citation type="submission" date="2018-08" db="EMBL/GenBank/DDBJ databases">
        <title>Genomic Encyclopedia of Archaeal and Bacterial Type Strains, Phase II (KMG-II): from individual species to whole genera.</title>
        <authorList>
            <person name="Goeker M."/>
        </authorList>
    </citation>
    <scope>NUCLEOTIDE SEQUENCE [LARGE SCALE GENOMIC DNA]</scope>
    <source>
        <strain evidence="3 4">DSM 5002</strain>
    </source>
</reference>
<evidence type="ECO:0000256" key="2">
    <source>
        <dbReference type="SAM" id="SignalP"/>
    </source>
</evidence>
<name>A0A397Q4A7_9HYPH</name>
<keyword evidence="4" id="KW-1185">Reference proteome</keyword>
<keyword evidence="2" id="KW-0732">Signal</keyword>